<reference evidence="1 2" key="1">
    <citation type="submission" date="2011-10" db="EMBL/GenBank/DDBJ databases">
        <authorList>
            <person name="Quillaguamn J."/>
            <person name="Guzmn D."/>
            <person name="Balderrama-Subieta A."/>
            <person name="Cardona-Ortuo C."/>
            <person name="Guevara-Martnez M."/>
            <person name="Callisaya-Quispe N."/>
        </authorList>
    </citation>
    <scope>NUCLEOTIDE SEQUENCE [LARGE SCALE GENOMIC DNA]</scope>
    <source>
        <strain evidence="1 2">LC1</strain>
    </source>
</reference>
<proteinExistence type="predicted"/>
<accession>A0A7U9GGQ9</accession>
<sequence length="39" mass="4424">MIAVFDVISGERAVILRKLLSILLKGFTSNLYRTKMVLN</sequence>
<organism evidence="1 2">
    <name type="scientific">Vreelandella boliviensis LC1</name>
    <dbReference type="NCBI Taxonomy" id="1072583"/>
    <lineage>
        <taxon>Bacteria</taxon>
        <taxon>Pseudomonadati</taxon>
        <taxon>Pseudomonadota</taxon>
        <taxon>Gammaproteobacteria</taxon>
        <taxon>Oceanospirillales</taxon>
        <taxon>Halomonadaceae</taxon>
        <taxon>Vreelandella</taxon>
    </lineage>
</organism>
<evidence type="ECO:0000313" key="2">
    <source>
        <dbReference type="Proteomes" id="UP000005756"/>
    </source>
</evidence>
<gene>
    <name evidence="1" type="ORF">KUC_2150</name>
</gene>
<dbReference type="Proteomes" id="UP000005756">
    <property type="component" value="Unassembled WGS sequence"/>
</dbReference>
<protein>
    <submittedName>
        <fullName evidence="1">Uncharacterized protein</fullName>
    </submittedName>
</protein>
<dbReference type="AlphaFoldDB" id="A0A7U9GGQ9"/>
<dbReference type="EMBL" id="JH393258">
    <property type="protein sequence ID" value="EHJ92205.1"/>
    <property type="molecule type" value="Genomic_DNA"/>
</dbReference>
<evidence type="ECO:0000313" key="1">
    <source>
        <dbReference type="EMBL" id="EHJ92205.1"/>
    </source>
</evidence>
<name>A0A7U9GGQ9_9GAMM</name>